<dbReference type="Proteomes" id="UP000215453">
    <property type="component" value="Chromosome 3"/>
</dbReference>
<comment type="subcellular location">
    <subcellularLocation>
        <location evidence="1 6">Cell membrane</location>
        <topology evidence="1 6">Lipid-anchor</topology>
        <topology evidence="1 6">GPI-anchor</topology>
    </subcellularLocation>
</comment>
<dbReference type="SUPFAM" id="SSF51445">
    <property type="entry name" value="(Trans)glycosidases"/>
    <property type="match status" value="1"/>
</dbReference>
<dbReference type="PANTHER" id="PTHR31468">
    <property type="entry name" value="1,3-BETA-GLUCANOSYLTRANSFERASE GAS1"/>
    <property type="match status" value="1"/>
</dbReference>
<comment type="similarity">
    <text evidence="2 6">Belongs to the glycosyl hydrolase 72 family.</text>
</comment>
<evidence type="ECO:0000256" key="2">
    <source>
        <dbReference type="ARBA" id="ARBA00007528"/>
    </source>
</evidence>
<dbReference type="EC" id="2.4.1.-" evidence="6"/>
<comment type="function">
    <text evidence="6">Splits internally a 1,3-beta-glucan molecule and transfers the newly generated reducing end (the donor) to the non-reducing end of another 1,3-beta-glucan molecule (the acceptor) forming a 1,3-beta linkage, resulting in the elongation of 1,3-beta-glucan chains in the cell wall.</text>
</comment>
<reference evidence="7 8" key="1">
    <citation type="submission" date="2016-10" db="EMBL/GenBank/DDBJ databases">
        <authorList>
            <person name="Varghese N."/>
        </authorList>
    </citation>
    <scope>NUCLEOTIDE SEQUENCE [LARGE SCALE GENOMIC DNA]</scope>
</reference>
<dbReference type="GO" id="GO:0005886">
    <property type="term" value="C:plasma membrane"/>
    <property type="evidence" value="ECO:0007669"/>
    <property type="project" value="UniProtKB-SubCell"/>
</dbReference>
<accession>A0A1Y6LDA6</accession>
<keyword evidence="4" id="KW-1015">Disulfide bond</keyword>
<keyword evidence="5" id="KW-0325">Glycoprotein</keyword>
<evidence type="ECO:0000256" key="5">
    <source>
        <dbReference type="ARBA" id="ARBA00023180"/>
    </source>
</evidence>
<dbReference type="Gene3D" id="3.20.20.80">
    <property type="entry name" value="Glycosidases"/>
    <property type="match status" value="1"/>
</dbReference>
<dbReference type="GO" id="GO:0042124">
    <property type="term" value="F:1,3-beta-glucanosyltransferase activity"/>
    <property type="evidence" value="ECO:0007669"/>
    <property type="project" value="TreeGrafter"/>
</dbReference>
<protein>
    <recommendedName>
        <fullName evidence="6">1,3-beta-glucanosyltransferase</fullName>
        <ecNumber evidence="6">2.4.1.-</ecNumber>
    </recommendedName>
</protein>
<dbReference type="InterPro" id="IPR017853">
    <property type="entry name" value="GH"/>
</dbReference>
<keyword evidence="6" id="KW-0472">Membrane</keyword>
<dbReference type="Pfam" id="PF03198">
    <property type="entry name" value="Glyco_hydro_72"/>
    <property type="match status" value="1"/>
</dbReference>
<keyword evidence="3" id="KW-0732">Signal</keyword>
<keyword evidence="6" id="KW-0808">Transferase</keyword>
<organism evidence="7 8">
    <name type="scientific">Zymoseptoria tritici ST99CH_1A5</name>
    <dbReference type="NCBI Taxonomy" id="1276529"/>
    <lineage>
        <taxon>Eukaryota</taxon>
        <taxon>Fungi</taxon>
        <taxon>Dikarya</taxon>
        <taxon>Ascomycota</taxon>
        <taxon>Pezizomycotina</taxon>
        <taxon>Dothideomycetes</taxon>
        <taxon>Dothideomycetidae</taxon>
        <taxon>Mycosphaerellales</taxon>
        <taxon>Mycosphaerellaceae</taxon>
        <taxon>Zymoseptoria</taxon>
    </lineage>
</organism>
<dbReference type="GO" id="GO:0098552">
    <property type="term" value="C:side of membrane"/>
    <property type="evidence" value="ECO:0007669"/>
    <property type="project" value="UniProtKB-KW"/>
</dbReference>
<evidence type="ECO:0000256" key="6">
    <source>
        <dbReference type="RuleBase" id="RU361209"/>
    </source>
</evidence>
<dbReference type="PANTHER" id="PTHR31468:SF2">
    <property type="entry name" value="1,3-BETA-GLUCANOSYLTRANSFERASE GAS1"/>
    <property type="match status" value="1"/>
</dbReference>
<sequence length="410" mass="45952">MSAALEIITLKGRYFWRGDKRVGGRRLCDHKACQLTDVSQFLVRGVVYQLVNEEWQNDRFDALSDERLSRLQADISLFKELGINTIFAYSIDVSKSHDRAMKLLKEAGIYVLVTATTPRKCIRRNDPPASYTASLLQHYFKTLDVMSQYKNTLGVLAANVLVNNHASEACVPVIAAVVRDMRQYMRLKADATGQRILPIGYAAAASDDRNLRMLDFLCSQDEKNSIDFWTFTCYERFGDTDQQPSRAHVLAKQYLDTKIPVFISEYGSQPPRPRQFDEARVLFSPAMTQALSGGCVYEFFAGVNGYGLIWYASDESKAASNLTDKMGSSHEVVDKRQTHDGTLSILEDFVNYQKALDEMKDVEPATQTEAAVPSSRPKSTRLIADGSMIPASCVDWAQLAQELEAEVADS</sequence>
<dbReference type="EMBL" id="LT882678">
    <property type="protein sequence ID" value="SMY22413.1"/>
    <property type="molecule type" value="Genomic_DNA"/>
</dbReference>
<dbReference type="AlphaFoldDB" id="A0A1Y6LDA6"/>
<proteinExistence type="inferred from homology"/>
<dbReference type="GO" id="GO:0071970">
    <property type="term" value="P:fungal-type cell wall (1-&gt;3)-beta-D-glucan biosynthetic process"/>
    <property type="evidence" value="ECO:0007669"/>
    <property type="project" value="TreeGrafter"/>
</dbReference>
<gene>
    <name evidence="7" type="ORF">ZT1A5_G3852</name>
</gene>
<evidence type="ECO:0000256" key="4">
    <source>
        <dbReference type="ARBA" id="ARBA00023157"/>
    </source>
</evidence>
<evidence type="ECO:0000313" key="8">
    <source>
        <dbReference type="Proteomes" id="UP000215453"/>
    </source>
</evidence>
<keyword evidence="6" id="KW-0336">GPI-anchor</keyword>
<evidence type="ECO:0000256" key="1">
    <source>
        <dbReference type="ARBA" id="ARBA00004609"/>
    </source>
</evidence>
<dbReference type="GO" id="GO:0031505">
    <property type="term" value="P:fungal-type cell wall organization"/>
    <property type="evidence" value="ECO:0007669"/>
    <property type="project" value="TreeGrafter"/>
</dbReference>
<name>A0A1Y6LDA6_ZYMTR</name>
<keyword evidence="6" id="KW-0449">Lipoprotein</keyword>
<evidence type="ECO:0000256" key="3">
    <source>
        <dbReference type="ARBA" id="ARBA00022729"/>
    </source>
</evidence>
<evidence type="ECO:0000313" key="7">
    <source>
        <dbReference type="EMBL" id="SMY22413.1"/>
    </source>
</evidence>
<dbReference type="InterPro" id="IPR004886">
    <property type="entry name" value="Glucanosyltransferase"/>
</dbReference>